<evidence type="ECO:0000313" key="3">
    <source>
        <dbReference type="Proteomes" id="UP001152523"/>
    </source>
</evidence>
<comment type="caution">
    <text evidence="2">The sequence shown here is derived from an EMBL/GenBank/DDBJ whole genome shotgun (WGS) entry which is preliminary data.</text>
</comment>
<dbReference type="EMBL" id="CAMAPF010000082">
    <property type="protein sequence ID" value="CAH9094599.1"/>
    <property type="molecule type" value="Genomic_DNA"/>
</dbReference>
<sequence>MERNQTKKIRWASPHTAHTIETKEDTHLLPSSSFGHTLKRRRKSQKIAPSRERFLRGKTRWIKKLAKGIFRASPEFRRNWSKYAGVSQSSPKFVKVQSGSVERA</sequence>
<keyword evidence="3" id="KW-1185">Reference proteome</keyword>
<feature type="compositionally biased region" description="Basic and acidic residues" evidence="1">
    <location>
        <begin position="18"/>
        <end position="27"/>
    </location>
</feature>
<organism evidence="2 3">
    <name type="scientific">Cuscuta epithymum</name>
    <dbReference type="NCBI Taxonomy" id="186058"/>
    <lineage>
        <taxon>Eukaryota</taxon>
        <taxon>Viridiplantae</taxon>
        <taxon>Streptophyta</taxon>
        <taxon>Embryophyta</taxon>
        <taxon>Tracheophyta</taxon>
        <taxon>Spermatophyta</taxon>
        <taxon>Magnoliopsida</taxon>
        <taxon>eudicotyledons</taxon>
        <taxon>Gunneridae</taxon>
        <taxon>Pentapetalae</taxon>
        <taxon>asterids</taxon>
        <taxon>lamiids</taxon>
        <taxon>Solanales</taxon>
        <taxon>Convolvulaceae</taxon>
        <taxon>Cuscuteae</taxon>
        <taxon>Cuscuta</taxon>
        <taxon>Cuscuta subgen. Cuscuta</taxon>
    </lineage>
</organism>
<feature type="compositionally biased region" description="Polar residues" evidence="1">
    <location>
        <begin position="86"/>
        <end position="104"/>
    </location>
</feature>
<proteinExistence type="predicted"/>
<accession>A0AAV0D819</accession>
<gene>
    <name evidence="2" type="ORF">CEPIT_LOCUS12935</name>
</gene>
<protein>
    <submittedName>
        <fullName evidence="2">Uncharacterized protein</fullName>
    </submittedName>
</protein>
<feature type="region of interest" description="Disordered" evidence="1">
    <location>
        <begin position="16"/>
        <end position="52"/>
    </location>
</feature>
<dbReference type="AlphaFoldDB" id="A0AAV0D819"/>
<evidence type="ECO:0000313" key="2">
    <source>
        <dbReference type="EMBL" id="CAH9094599.1"/>
    </source>
</evidence>
<name>A0AAV0D819_9ASTE</name>
<dbReference type="Proteomes" id="UP001152523">
    <property type="component" value="Unassembled WGS sequence"/>
</dbReference>
<feature type="region of interest" description="Disordered" evidence="1">
    <location>
        <begin position="84"/>
        <end position="104"/>
    </location>
</feature>
<reference evidence="2" key="1">
    <citation type="submission" date="2022-07" db="EMBL/GenBank/DDBJ databases">
        <authorList>
            <person name="Macas J."/>
            <person name="Novak P."/>
            <person name="Neumann P."/>
        </authorList>
    </citation>
    <scope>NUCLEOTIDE SEQUENCE</scope>
</reference>
<evidence type="ECO:0000256" key="1">
    <source>
        <dbReference type="SAM" id="MobiDB-lite"/>
    </source>
</evidence>